<reference evidence="1 2" key="1">
    <citation type="submission" date="2020-05" db="EMBL/GenBank/DDBJ databases">
        <title>MicrobeNet Type strains.</title>
        <authorList>
            <person name="Nicholson A.C."/>
        </authorList>
    </citation>
    <scope>NUCLEOTIDE SEQUENCE [LARGE SCALE GENOMIC DNA]</scope>
    <source>
        <strain evidence="1 2">JCM 14547</strain>
    </source>
</reference>
<protein>
    <submittedName>
        <fullName evidence="1">N-acetylglucosamine-6-phosphate deacetylase</fullName>
    </submittedName>
</protein>
<keyword evidence="2" id="KW-1185">Reference proteome</keyword>
<evidence type="ECO:0000313" key="2">
    <source>
        <dbReference type="Proteomes" id="UP000555552"/>
    </source>
</evidence>
<dbReference type="AlphaFoldDB" id="A0A849BML6"/>
<feature type="non-terminal residue" evidence="1">
    <location>
        <position position="1"/>
    </location>
</feature>
<organism evidence="1 2">
    <name type="scientific">Pseudokineococcus marinus</name>
    <dbReference type="NCBI Taxonomy" id="351215"/>
    <lineage>
        <taxon>Bacteria</taxon>
        <taxon>Bacillati</taxon>
        <taxon>Actinomycetota</taxon>
        <taxon>Actinomycetes</taxon>
        <taxon>Kineosporiales</taxon>
        <taxon>Kineosporiaceae</taxon>
        <taxon>Pseudokineococcus</taxon>
    </lineage>
</organism>
<name>A0A849BML6_9ACTN</name>
<accession>A0A849BML6</accession>
<evidence type="ECO:0000313" key="1">
    <source>
        <dbReference type="EMBL" id="NNH24440.1"/>
    </source>
</evidence>
<sequence length="42" mass="4347">RIGALAPGRAADLVLLDEDLAVRAVRPSARRAVPRPTARGAA</sequence>
<dbReference type="EMBL" id="JABEMA010000356">
    <property type="protein sequence ID" value="NNH24440.1"/>
    <property type="molecule type" value="Genomic_DNA"/>
</dbReference>
<proteinExistence type="predicted"/>
<gene>
    <name evidence="1" type="ORF">HLB09_15360</name>
</gene>
<comment type="caution">
    <text evidence="1">The sequence shown here is derived from an EMBL/GenBank/DDBJ whole genome shotgun (WGS) entry which is preliminary data.</text>
</comment>
<dbReference type="Proteomes" id="UP000555552">
    <property type="component" value="Unassembled WGS sequence"/>
</dbReference>